<accession>D1P742</accession>
<evidence type="ECO:0000259" key="7">
    <source>
        <dbReference type="Pfam" id="PF02753"/>
    </source>
</evidence>
<evidence type="ECO:0000256" key="2">
    <source>
        <dbReference type="ARBA" id="ARBA00007399"/>
    </source>
</evidence>
<proteinExistence type="inferred from homology"/>
<evidence type="ECO:0000256" key="1">
    <source>
        <dbReference type="ARBA" id="ARBA00004418"/>
    </source>
</evidence>
<dbReference type="InterPro" id="IPR050643">
    <property type="entry name" value="Periplasmic_pilus_chap"/>
</dbReference>
<gene>
    <name evidence="8" type="ORF">PROVRUST_08062</name>
</gene>
<dbReference type="InterPro" id="IPR001829">
    <property type="entry name" value="Pili_assmbl_chaperone_bac"/>
</dbReference>
<evidence type="ECO:0000256" key="5">
    <source>
        <dbReference type="ARBA" id="ARBA00023186"/>
    </source>
</evidence>
<sequence length="248" mass="28638">MFLIKRNNMLLRLFIILITYSMTFIAHADGVSLNQSRIIYSQKDKSQVMQVHNDTASPILVQTSILDDVDGKIVDNFILTPPLFRVDARSEFAARVLPNNIANLPKDRESIFYLKARAIPAIKKEEEKDKPSLVFVTAFVIKLIYRPEIISEPNLNDYKKINLVKKNNKWQFENTTPYYMTLVGLTIDGEMNQESLLLKPFSHYEIGKNINNPSTVSWYFLNDFGTTTEKQVIKKETEIVKDSKIKDK</sequence>
<evidence type="ECO:0000256" key="4">
    <source>
        <dbReference type="ARBA" id="ARBA00022764"/>
    </source>
</evidence>
<comment type="subcellular location">
    <subcellularLocation>
        <location evidence="1">Periplasm</location>
    </subcellularLocation>
</comment>
<organism evidence="8 9">
    <name type="scientific">Providencia rustigianii DSM 4541</name>
    <dbReference type="NCBI Taxonomy" id="500637"/>
    <lineage>
        <taxon>Bacteria</taxon>
        <taxon>Pseudomonadati</taxon>
        <taxon>Pseudomonadota</taxon>
        <taxon>Gammaproteobacteria</taxon>
        <taxon>Enterobacterales</taxon>
        <taxon>Morganellaceae</taxon>
        <taxon>Providencia</taxon>
    </lineage>
</organism>
<dbReference type="InterPro" id="IPR016147">
    <property type="entry name" value="Pili_assmbl_chaperone_N"/>
</dbReference>
<dbReference type="HOGENOM" id="CLU_070768_2_2_6"/>
<keyword evidence="5" id="KW-0143">Chaperone</keyword>
<dbReference type="PRINTS" id="PR00969">
    <property type="entry name" value="CHAPERONPILI"/>
</dbReference>
<keyword evidence="9" id="KW-1185">Reference proteome</keyword>
<name>D1P742_9GAMM</name>
<dbReference type="Proteomes" id="UP000005512">
    <property type="component" value="Unassembled WGS sequence"/>
</dbReference>
<comment type="similarity">
    <text evidence="2">Belongs to the periplasmic pilus chaperone family.</text>
</comment>
<evidence type="ECO:0000313" key="9">
    <source>
        <dbReference type="Proteomes" id="UP000005512"/>
    </source>
</evidence>
<dbReference type="PANTHER" id="PTHR30251:SF0">
    <property type="entry name" value="FIMBRIAL CHAPERONE PROTEIN ELFD-RELATED"/>
    <property type="match status" value="1"/>
</dbReference>
<comment type="caution">
    <text evidence="8">The sequence shown here is derived from an EMBL/GenBank/DDBJ whole genome shotgun (WGS) entry which is preliminary data.</text>
</comment>
<dbReference type="InterPro" id="IPR036316">
    <property type="entry name" value="Pili_assmbl_chap_C_dom_sf"/>
</dbReference>
<dbReference type="AlphaFoldDB" id="D1P742"/>
<dbReference type="Gene3D" id="2.60.40.10">
    <property type="entry name" value="Immunoglobulins"/>
    <property type="match status" value="2"/>
</dbReference>
<keyword evidence="4" id="KW-0574">Periplasm</keyword>
<dbReference type="InterPro" id="IPR013783">
    <property type="entry name" value="Ig-like_fold"/>
</dbReference>
<dbReference type="STRING" id="500637.PROVRUST_08062"/>
<evidence type="ECO:0000256" key="3">
    <source>
        <dbReference type="ARBA" id="ARBA00022729"/>
    </source>
</evidence>
<reference evidence="8" key="1">
    <citation type="submission" date="2009-12" db="EMBL/GenBank/DDBJ databases">
        <authorList>
            <person name="Weinstock G."/>
            <person name="Sodergren E."/>
            <person name="Clifton S."/>
            <person name="Fulton L."/>
            <person name="Fulton B."/>
            <person name="Courtney L."/>
            <person name="Fronick C."/>
            <person name="Harrison M."/>
            <person name="Strong C."/>
            <person name="Farmer C."/>
            <person name="Delahaunty K."/>
            <person name="Markovic C."/>
            <person name="Hall O."/>
            <person name="Minx P."/>
            <person name="Tomlinson C."/>
            <person name="Mitreva M."/>
            <person name="Nelson J."/>
            <person name="Hou S."/>
            <person name="Wollam A."/>
            <person name="Pepin K.H."/>
            <person name="Johnson M."/>
            <person name="Bhonagiri V."/>
            <person name="Nash W.E."/>
            <person name="Warren W."/>
            <person name="Chinwalla A."/>
            <person name="Mardis E.R."/>
            <person name="Wilson R.K."/>
        </authorList>
    </citation>
    <scope>NUCLEOTIDE SEQUENCE [LARGE SCALE GENOMIC DNA]</scope>
    <source>
        <strain evidence="8">DSM 4541</strain>
    </source>
</reference>
<dbReference type="GO" id="GO:0030288">
    <property type="term" value="C:outer membrane-bounded periplasmic space"/>
    <property type="evidence" value="ECO:0007669"/>
    <property type="project" value="InterPro"/>
</dbReference>
<dbReference type="Pfam" id="PF00345">
    <property type="entry name" value="PapD_N"/>
    <property type="match status" value="1"/>
</dbReference>
<evidence type="ECO:0000313" key="8">
    <source>
        <dbReference type="EMBL" id="EFB70889.1"/>
    </source>
</evidence>
<dbReference type="GO" id="GO:0071555">
    <property type="term" value="P:cell wall organization"/>
    <property type="evidence" value="ECO:0007669"/>
    <property type="project" value="InterPro"/>
</dbReference>
<feature type="domain" description="Pili assembly chaperone N-terminal" evidence="6">
    <location>
        <begin position="30"/>
        <end position="149"/>
    </location>
</feature>
<keyword evidence="3" id="KW-0732">Signal</keyword>
<dbReference type="InterPro" id="IPR016148">
    <property type="entry name" value="Pili_assmbl_chaperone_C"/>
</dbReference>
<dbReference type="Pfam" id="PF02753">
    <property type="entry name" value="PapD_C"/>
    <property type="match status" value="1"/>
</dbReference>
<evidence type="ECO:0000259" key="6">
    <source>
        <dbReference type="Pfam" id="PF00345"/>
    </source>
</evidence>
<dbReference type="PANTHER" id="PTHR30251">
    <property type="entry name" value="PILUS ASSEMBLY CHAPERONE"/>
    <property type="match status" value="1"/>
</dbReference>
<protein>
    <submittedName>
        <fullName evidence="8">Gram-negative pili assembly chaperone domain protein</fullName>
    </submittedName>
</protein>
<dbReference type="EMBL" id="ABXV02000046">
    <property type="protein sequence ID" value="EFB70889.1"/>
    <property type="molecule type" value="Genomic_DNA"/>
</dbReference>
<feature type="domain" description="Pili assembly chaperone C-terminal" evidence="7">
    <location>
        <begin position="173"/>
        <end position="228"/>
    </location>
</feature>
<dbReference type="eggNOG" id="COG3121">
    <property type="taxonomic scope" value="Bacteria"/>
</dbReference>
<dbReference type="InterPro" id="IPR008962">
    <property type="entry name" value="PapD-like_sf"/>
</dbReference>
<dbReference type="SUPFAM" id="SSF49354">
    <property type="entry name" value="PapD-like"/>
    <property type="match status" value="1"/>
</dbReference>
<dbReference type="SUPFAM" id="SSF49584">
    <property type="entry name" value="Periplasmic chaperone C-domain"/>
    <property type="match status" value="1"/>
</dbReference>